<keyword evidence="2" id="KW-1185">Reference proteome</keyword>
<reference evidence="1 2" key="1">
    <citation type="submission" date="2019-06" db="EMBL/GenBank/DDBJ databases">
        <title>Sequencing the genomes of 1000 actinobacteria strains.</title>
        <authorList>
            <person name="Klenk H.-P."/>
        </authorList>
    </citation>
    <scope>NUCLEOTIDE SEQUENCE [LARGE SCALE GENOMIC DNA]</scope>
    <source>
        <strain evidence="1 2">DSM 45885</strain>
    </source>
</reference>
<gene>
    <name evidence="1" type="ORF">FHU34_112899</name>
</gene>
<comment type="caution">
    <text evidence="1">The sequence shown here is derived from an EMBL/GenBank/DDBJ whole genome shotgun (WGS) entry which is preliminary data.</text>
</comment>
<sequence length="83" mass="9118">MGSVVEGNWPPLVAEGAFTLLPKDLRTRFGKQRATVLNGELLEIPLSDVAELVAELRRHGYEMQRDGELINVLDGRSFSPLAG</sequence>
<name>A0A561W119_9ACTN</name>
<evidence type="ECO:0000313" key="2">
    <source>
        <dbReference type="Proteomes" id="UP000317685"/>
    </source>
</evidence>
<protein>
    <submittedName>
        <fullName evidence="1">Uncharacterized protein</fullName>
    </submittedName>
</protein>
<accession>A0A561W119</accession>
<dbReference type="Proteomes" id="UP000317685">
    <property type="component" value="Unassembled WGS sequence"/>
</dbReference>
<evidence type="ECO:0000313" key="1">
    <source>
        <dbReference type="EMBL" id="TWG17557.1"/>
    </source>
</evidence>
<dbReference type="AlphaFoldDB" id="A0A561W119"/>
<proteinExistence type="predicted"/>
<dbReference type="EMBL" id="VIWZ01000001">
    <property type="protein sequence ID" value="TWG17557.1"/>
    <property type="molecule type" value="Genomic_DNA"/>
</dbReference>
<organism evidence="1 2">
    <name type="scientific">Micromonospora taraxaci</name>
    <dbReference type="NCBI Taxonomy" id="1316803"/>
    <lineage>
        <taxon>Bacteria</taxon>
        <taxon>Bacillati</taxon>
        <taxon>Actinomycetota</taxon>
        <taxon>Actinomycetes</taxon>
        <taxon>Micromonosporales</taxon>
        <taxon>Micromonosporaceae</taxon>
        <taxon>Micromonospora</taxon>
    </lineage>
</organism>